<dbReference type="Proteomes" id="UP000015104">
    <property type="component" value="Unassembled WGS sequence"/>
</dbReference>
<dbReference type="InterPro" id="IPR036392">
    <property type="entry name" value="PLAT/LH2_dom_sf"/>
</dbReference>
<reference evidence="3" key="1">
    <citation type="submission" date="2011-08" db="EMBL/GenBank/DDBJ databases">
        <authorList>
            <person name="Rombauts S."/>
        </authorList>
    </citation>
    <scope>NUCLEOTIDE SEQUENCE</scope>
    <source>
        <strain evidence="3">London</strain>
    </source>
</reference>
<organism evidence="2 3">
    <name type="scientific">Tetranychus urticae</name>
    <name type="common">Two-spotted spider mite</name>
    <dbReference type="NCBI Taxonomy" id="32264"/>
    <lineage>
        <taxon>Eukaryota</taxon>
        <taxon>Metazoa</taxon>
        <taxon>Ecdysozoa</taxon>
        <taxon>Arthropoda</taxon>
        <taxon>Chelicerata</taxon>
        <taxon>Arachnida</taxon>
        <taxon>Acari</taxon>
        <taxon>Acariformes</taxon>
        <taxon>Trombidiformes</taxon>
        <taxon>Prostigmata</taxon>
        <taxon>Eleutherengona</taxon>
        <taxon>Raphignathae</taxon>
        <taxon>Tetranychoidea</taxon>
        <taxon>Tetranychidae</taxon>
        <taxon>Tetranychus</taxon>
    </lineage>
</organism>
<evidence type="ECO:0000256" key="1">
    <source>
        <dbReference type="SAM" id="SignalP"/>
    </source>
</evidence>
<dbReference type="AlphaFoldDB" id="T1JYD1"/>
<dbReference type="HOGENOM" id="CLU_1385793_0_0_1"/>
<sequence>MKNIIFVTIYVLVLNLVHSSVIRDDELYIIYEKVYLYNVTLFTTSDPSKKFESVEGQFLINLEGNTDSTFDVNNYLPLDQKSNSISFNESYMFLLTTTHSLETINKISIKWTGNDHAMYLNHTVYVDKIVLQLVTERIPIPTKIFCGQNDKPTALEPDKGELMTQCSFGPLNWIPWLNFNIPSNIKANLVQLHIVQH</sequence>
<dbReference type="EMBL" id="CAEY01000829">
    <property type="status" value="NOT_ANNOTATED_CDS"/>
    <property type="molecule type" value="Genomic_DNA"/>
</dbReference>
<accession>T1JYD1</accession>
<dbReference type="EnsemblMetazoa" id="tetur02g15207.1">
    <property type="protein sequence ID" value="tetur02g15207.1"/>
    <property type="gene ID" value="tetur02g15207"/>
</dbReference>
<dbReference type="SUPFAM" id="SSF49723">
    <property type="entry name" value="Lipase/lipooxygenase domain (PLAT/LH2 domain)"/>
    <property type="match status" value="1"/>
</dbReference>
<keyword evidence="3" id="KW-1185">Reference proteome</keyword>
<evidence type="ECO:0000313" key="3">
    <source>
        <dbReference type="Proteomes" id="UP000015104"/>
    </source>
</evidence>
<feature type="chain" id="PRO_5004580795" evidence="1">
    <location>
        <begin position="20"/>
        <end position="197"/>
    </location>
</feature>
<protein>
    <submittedName>
        <fullName evidence="2">Uncharacterized protein</fullName>
    </submittedName>
</protein>
<reference evidence="2" key="2">
    <citation type="submission" date="2015-06" db="UniProtKB">
        <authorList>
            <consortium name="EnsemblMetazoa"/>
        </authorList>
    </citation>
    <scope>IDENTIFICATION</scope>
</reference>
<dbReference type="Gene3D" id="2.60.60.20">
    <property type="entry name" value="PLAT/LH2 domain"/>
    <property type="match status" value="1"/>
</dbReference>
<keyword evidence="1" id="KW-0732">Signal</keyword>
<feature type="signal peptide" evidence="1">
    <location>
        <begin position="1"/>
        <end position="19"/>
    </location>
</feature>
<evidence type="ECO:0000313" key="2">
    <source>
        <dbReference type="EnsemblMetazoa" id="tetur02g15207.1"/>
    </source>
</evidence>
<name>T1JYD1_TETUR</name>
<proteinExistence type="predicted"/>